<keyword evidence="6" id="KW-0804">Transcription</keyword>
<keyword evidence="4" id="KW-0238">DNA-binding</keyword>
<dbReference type="SUPFAM" id="SSF46689">
    <property type="entry name" value="Homeodomain-like"/>
    <property type="match status" value="1"/>
</dbReference>
<dbReference type="FunFam" id="1.10.10.60:FF:000218">
    <property type="entry name" value="Myb transcription factor"/>
    <property type="match status" value="1"/>
</dbReference>
<proteinExistence type="predicted"/>
<comment type="subcellular location">
    <subcellularLocation>
        <location evidence="1">Nucleus</location>
    </subcellularLocation>
</comment>
<dbReference type="Pfam" id="PF00249">
    <property type="entry name" value="Myb_DNA-binding"/>
    <property type="match status" value="2"/>
</dbReference>
<dbReference type="GO" id="GO:0080090">
    <property type="term" value="P:regulation of primary metabolic process"/>
    <property type="evidence" value="ECO:0007669"/>
    <property type="project" value="UniProtKB-ARBA"/>
</dbReference>
<feature type="region of interest" description="Disordered" evidence="8">
    <location>
        <begin position="183"/>
        <end position="211"/>
    </location>
</feature>
<dbReference type="PROSITE" id="PS50090">
    <property type="entry name" value="MYB_LIKE"/>
    <property type="match status" value="2"/>
</dbReference>
<dbReference type="PANTHER" id="PTHR47999">
    <property type="entry name" value="TRANSCRIPTION FACTOR MYB8-RELATED-RELATED"/>
    <property type="match status" value="1"/>
</dbReference>
<evidence type="ECO:0000256" key="4">
    <source>
        <dbReference type="ARBA" id="ARBA00023125"/>
    </source>
</evidence>
<evidence type="ECO:0000256" key="8">
    <source>
        <dbReference type="SAM" id="MobiDB-lite"/>
    </source>
</evidence>
<dbReference type="Gene3D" id="1.10.10.60">
    <property type="entry name" value="Homeodomain-like"/>
    <property type="match status" value="2"/>
</dbReference>
<evidence type="ECO:0000256" key="5">
    <source>
        <dbReference type="ARBA" id="ARBA00023159"/>
    </source>
</evidence>
<evidence type="ECO:0000256" key="6">
    <source>
        <dbReference type="ARBA" id="ARBA00023163"/>
    </source>
</evidence>
<dbReference type="PANTHER" id="PTHR47999:SF24">
    <property type="entry name" value="TRANSCRIPTION FACTOR MYB90"/>
    <property type="match status" value="1"/>
</dbReference>
<dbReference type="GO" id="GO:0005634">
    <property type="term" value="C:nucleus"/>
    <property type="evidence" value="ECO:0007669"/>
    <property type="project" value="UniProtKB-SubCell"/>
</dbReference>
<dbReference type="AlphaFoldDB" id="A0AAE1JWU1"/>
<keyword evidence="3" id="KW-0805">Transcription regulation</keyword>
<accession>A0AAE1JWU1</accession>
<dbReference type="GO" id="GO:0003677">
    <property type="term" value="F:DNA binding"/>
    <property type="evidence" value="ECO:0007669"/>
    <property type="project" value="UniProtKB-KW"/>
</dbReference>
<name>A0AAE1JWU1_9FABA</name>
<dbReference type="SMART" id="SM00717">
    <property type="entry name" value="SANT"/>
    <property type="match status" value="2"/>
</dbReference>
<keyword evidence="5" id="KW-0010">Activator</keyword>
<dbReference type="InterPro" id="IPR001005">
    <property type="entry name" value="SANT/Myb"/>
</dbReference>
<evidence type="ECO:0000259" key="10">
    <source>
        <dbReference type="PROSITE" id="PS51294"/>
    </source>
</evidence>
<dbReference type="InterPro" id="IPR009057">
    <property type="entry name" value="Homeodomain-like_sf"/>
</dbReference>
<evidence type="ECO:0000259" key="9">
    <source>
        <dbReference type="PROSITE" id="PS50090"/>
    </source>
</evidence>
<keyword evidence="2" id="KW-0677">Repeat</keyword>
<evidence type="ECO:0000256" key="7">
    <source>
        <dbReference type="ARBA" id="ARBA00023242"/>
    </source>
</evidence>
<keyword evidence="7" id="KW-0539">Nucleus</keyword>
<evidence type="ECO:0000256" key="1">
    <source>
        <dbReference type="ARBA" id="ARBA00004123"/>
    </source>
</evidence>
<evidence type="ECO:0000256" key="2">
    <source>
        <dbReference type="ARBA" id="ARBA00022737"/>
    </source>
</evidence>
<feature type="domain" description="Myb-like" evidence="9">
    <location>
        <begin position="57"/>
        <end position="120"/>
    </location>
</feature>
<dbReference type="InterPro" id="IPR017930">
    <property type="entry name" value="Myb_dom"/>
</dbReference>
<evidence type="ECO:0000256" key="3">
    <source>
        <dbReference type="ARBA" id="ARBA00023015"/>
    </source>
</evidence>
<keyword evidence="12" id="KW-1185">Reference proteome</keyword>
<organism evidence="11 12">
    <name type="scientific">Acacia crassicarpa</name>
    <name type="common">northern wattle</name>
    <dbReference type="NCBI Taxonomy" id="499986"/>
    <lineage>
        <taxon>Eukaryota</taxon>
        <taxon>Viridiplantae</taxon>
        <taxon>Streptophyta</taxon>
        <taxon>Embryophyta</taxon>
        <taxon>Tracheophyta</taxon>
        <taxon>Spermatophyta</taxon>
        <taxon>Magnoliopsida</taxon>
        <taxon>eudicotyledons</taxon>
        <taxon>Gunneridae</taxon>
        <taxon>Pentapetalae</taxon>
        <taxon>rosids</taxon>
        <taxon>fabids</taxon>
        <taxon>Fabales</taxon>
        <taxon>Fabaceae</taxon>
        <taxon>Caesalpinioideae</taxon>
        <taxon>mimosoid clade</taxon>
        <taxon>Acacieae</taxon>
        <taxon>Acacia</taxon>
    </lineage>
</organism>
<feature type="domain" description="HTH myb-type" evidence="10">
    <location>
        <begin position="4"/>
        <end position="60"/>
    </location>
</feature>
<dbReference type="PROSITE" id="PS51294">
    <property type="entry name" value="HTH_MYB"/>
    <property type="match status" value="1"/>
</dbReference>
<dbReference type="EMBL" id="JAWXYG010000003">
    <property type="protein sequence ID" value="KAK4277986.1"/>
    <property type="molecule type" value="Genomic_DNA"/>
</dbReference>
<dbReference type="InterPro" id="IPR015495">
    <property type="entry name" value="Myb_TF_plants"/>
</dbReference>
<comment type="caution">
    <text evidence="11">The sequence shown here is derived from an EMBL/GenBank/DDBJ whole genome shotgun (WGS) entry which is preliminary data.</text>
</comment>
<sequence length="275" mass="31535">MERNTELRKGTWTHEEDNLLRACVDKYGEGRWHLVPQRAGLKRCRKSCRMRWLNYLKPNIKRGDFTEDEVDLIIRLHKLIGNRRASSLQHTTPLVVWALIAGRLLGGTSNDVKNFWHTKMRNIKKTQENHHHHHRIKEKEKQLQEELTAKVVKEGHVVIKPQPHAFSENSPWLRNNKNKLIATTSESGGGRGCANASISTSSGGSFVRPPCPPPAAADFSKGQLSDQEWWESLLKNDKGYDDQGQYGNSMMDCLDPDFLQMEGLPSWEESLLMKF</sequence>
<protein>
    <submittedName>
        <fullName evidence="11">Uncharacterized protein</fullName>
    </submittedName>
</protein>
<evidence type="ECO:0000313" key="12">
    <source>
        <dbReference type="Proteomes" id="UP001293593"/>
    </source>
</evidence>
<evidence type="ECO:0000313" key="11">
    <source>
        <dbReference type="EMBL" id="KAK4277986.1"/>
    </source>
</evidence>
<dbReference type="Proteomes" id="UP001293593">
    <property type="component" value="Unassembled WGS sequence"/>
</dbReference>
<dbReference type="CDD" id="cd00167">
    <property type="entry name" value="SANT"/>
    <property type="match status" value="2"/>
</dbReference>
<gene>
    <name evidence="11" type="ORF">QN277_015896</name>
</gene>
<reference evidence="11" key="1">
    <citation type="submission" date="2023-10" db="EMBL/GenBank/DDBJ databases">
        <title>Chromosome-level genome of the transformable northern wattle, Acacia crassicarpa.</title>
        <authorList>
            <person name="Massaro I."/>
            <person name="Sinha N.R."/>
            <person name="Poethig S."/>
            <person name="Leichty A.R."/>
        </authorList>
    </citation>
    <scope>NUCLEOTIDE SEQUENCE</scope>
    <source>
        <strain evidence="11">Acra3RX</strain>
        <tissue evidence="11">Leaf</tissue>
    </source>
</reference>
<feature type="domain" description="Myb-like" evidence="9">
    <location>
        <begin position="4"/>
        <end position="56"/>
    </location>
</feature>